<dbReference type="EMBL" id="QPFP01000003">
    <property type="protein sequence ID" value="TEB38281.1"/>
    <property type="molecule type" value="Genomic_DNA"/>
</dbReference>
<dbReference type="AlphaFoldDB" id="A0A4Y7TWC2"/>
<keyword evidence="2" id="KW-1133">Transmembrane helix</keyword>
<gene>
    <name evidence="3" type="ORF">FA13DRAFT_1725930</name>
</gene>
<comment type="caution">
    <text evidence="3">The sequence shown here is derived from an EMBL/GenBank/DDBJ whole genome shotgun (WGS) entry which is preliminary data.</text>
</comment>
<keyword evidence="2" id="KW-0472">Membrane</keyword>
<feature type="transmembrane region" description="Helical" evidence="2">
    <location>
        <begin position="85"/>
        <end position="108"/>
    </location>
</feature>
<accession>A0A4Y7TWC2</accession>
<feature type="region of interest" description="Disordered" evidence="1">
    <location>
        <begin position="180"/>
        <end position="228"/>
    </location>
</feature>
<evidence type="ECO:0000313" key="4">
    <source>
        <dbReference type="Proteomes" id="UP000298030"/>
    </source>
</evidence>
<organism evidence="3 4">
    <name type="scientific">Coprinellus micaceus</name>
    <name type="common">Glistening ink-cap mushroom</name>
    <name type="synonym">Coprinus micaceus</name>
    <dbReference type="NCBI Taxonomy" id="71717"/>
    <lineage>
        <taxon>Eukaryota</taxon>
        <taxon>Fungi</taxon>
        <taxon>Dikarya</taxon>
        <taxon>Basidiomycota</taxon>
        <taxon>Agaricomycotina</taxon>
        <taxon>Agaricomycetes</taxon>
        <taxon>Agaricomycetidae</taxon>
        <taxon>Agaricales</taxon>
        <taxon>Agaricineae</taxon>
        <taxon>Psathyrellaceae</taxon>
        <taxon>Coprinellus</taxon>
    </lineage>
</organism>
<evidence type="ECO:0000313" key="3">
    <source>
        <dbReference type="EMBL" id="TEB38281.1"/>
    </source>
</evidence>
<dbReference type="Proteomes" id="UP000298030">
    <property type="component" value="Unassembled WGS sequence"/>
</dbReference>
<evidence type="ECO:0000256" key="1">
    <source>
        <dbReference type="SAM" id="MobiDB-lite"/>
    </source>
</evidence>
<keyword evidence="4" id="KW-1185">Reference proteome</keyword>
<keyword evidence="2" id="KW-0812">Transmembrane</keyword>
<protein>
    <submittedName>
        <fullName evidence="3">Uncharacterized protein</fullName>
    </submittedName>
</protein>
<sequence>MVATDYTFRDDFVKQRMFSESNLDPNVNHTLRIQWTQTGVRPVVAVALDSIEYVGTLPKAAVSETPSTGSTSTSKNNNSSNIAKIVAPTVVAVVAVLALLGVLLRFYWVKRQRKRARARLIVDPSDTDHTSQMQLHAQSNWNATLYNRPGSMYLDQPYDSNSSMTAGLLGSTAATAGGVRGADPAFSPPPYADTDTSSSSISHPVGAPRPYPTPATKSHLTPAESGRP</sequence>
<dbReference type="OrthoDB" id="2987507at2759"/>
<reference evidence="3 4" key="1">
    <citation type="journal article" date="2019" name="Nat. Ecol. Evol.">
        <title>Megaphylogeny resolves global patterns of mushroom evolution.</title>
        <authorList>
            <person name="Varga T."/>
            <person name="Krizsan K."/>
            <person name="Foldi C."/>
            <person name="Dima B."/>
            <person name="Sanchez-Garcia M."/>
            <person name="Sanchez-Ramirez S."/>
            <person name="Szollosi G.J."/>
            <person name="Szarkandi J.G."/>
            <person name="Papp V."/>
            <person name="Albert L."/>
            <person name="Andreopoulos W."/>
            <person name="Angelini C."/>
            <person name="Antonin V."/>
            <person name="Barry K.W."/>
            <person name="Bougher N.L."/>
            <person name="Buchanan P."/>
            <person name="Buyck B."/>
            <person name="Bense V."/>
            <person name="Catcheside P."/>
            <person name="Chovatia M."/>
            <person name="Cooper J."/>
            <person name="Damon W."/>
            <person name="Desjardin D."/>
            <person name="Finy P."/>
            <person name="Geml J."/>
            <person name="Haridas S."/>
            <person name="Hughes K."/>
            <person name="Justo A."/>
            <person name="Karasinski D."/>
            <person name="Kautmanova I."/>
            <person name="Kiss B."/>
            <person name="Kocsube S."/>
            <person name="Kotiranta H."/>
            <person name="LaButti K.M."/>
            <person name="Lechner B.E."/>
            <person name="Liimatainen K."/>
            <person name="Lipzen A."/>
            <person name="Lukacs Z."/>
            <person name="Mihaltcheva S."/>
            <person name="Morgado L.N."/>
            <person name="Niskanen T."/>
            <person name="Noordeloos M.E."/>
            <person name="Ohm R.A."/>
            <person name="Ortiz-Santana B."/>
            <person name="Ovrebo C."/>
            <person name="Racz N."/>
            <person name="Riley R."/>
            <person name="Savchenko A."/>
            <person name="Shiryaev A."/>
            <person name="Soop K."/>
            <person name="Spirin V."/>
            <person name="Szebenyi C."/>
            <person name="Tomsovsky M."/>
            <person name="Tulloss R.E."/>
            <person name="Uehling J."/>
            <person name="Grigoriev I.V."/>
            <person name="Vagvolgyi C."/>
            <person name="Papp T."/>
            <person name="Martin F.M."/>
            <person name="Miettinen O."/>
            <person name="Hibbett D.S."/>
            <person name="Nagy L.G."/>
        </authorList>
    </citation>
    <scope>NUCLEOTIDE SEQUENCE [LARGE SCALE GENOMIC DNA]</scope>
    <source>
        <strain evidence="3 4">FP101781</strain>
    </source>
</reference>
<evidence type="ECO:0000256" key="2">
    <source>
        <dbReference type="SAM" id="Phobius"/>
    </source>
</evidence>
<name>A0A4Y7TWC2_COPMI</name>
<proteinExistence type="predicted"/>